<dbReference type="GO" id="GO:0005737">
    <property type="term" value="C:cytoplasm"/>
    <property type="evidence" value="ECO:0007669"/>
    <property type="project" value="UniProtKB-SubCell"/>
</dbReference>
<dbReference type="STRING" id="224129.A0A1W4X1D5"/>
<evidence type="ECO:0000256" key="5">
    <source>
        <dbReference type="ARBA" id="ARBA00022679"/>
    </source>
</evidence>
<proteinExistence type="inferred from homology"/>
<dbReference type="CDD" id="cd02440">
    <property type="entry name" value="AdoMet_MTases"/>
    <property type="match status" value="1"/>
</dbReference>
<keyword evidence="3" id="KW-0963">Cytoplasm</keyword>
<dbReference type="Pfam" id="PF01135">
    <property type="entry name" value="PCMT"/>
    <property type="match status" value="1"/>
</dbReference>
<evidence type="ECO:0000256" key="6">
    <source>
        <dbReference type="ARBA" id="ARBA00022691"/>
    </source>
</evidence>
<evidence type="ECO:0000256" key="8">
    <source>
        <dbReference type="RuleBase" id="RU003802"/>
    </source>
</evidence>
<dbReference type="Gene3D" id="3.40.50.150">
    <property type="entry name" value="Vaccinia Virus protein VP39"/>
    <property type="match status" value="1"/>
</dbReference>
<evidence type="ECO:0000256" key="2">
    <source>
        <dbReference type="ARBA" id="ARBA00005369"/>
    </source>
</evidence>
<dbReference type="AlphaFoldDB" id="A0A1W4X1D5"/>
<evidence type="ECO:0000313" key="9">
    <source>
        <dbReference type="Proteomes" id="UP000192223"/>
    </source>
</evidence>
<comment type="similarity">
    <text evidence="2 8">Belongs to the methyltransferase superfamily. L-isoaspartyl/D-aspartyl protein methyltransferase family.</text>
</comment>
<organism evidence="9 10">
    <name type="scientific">Agrilus planipennis</name>
    <name type="common">Emerald ash borer</name>
    <name type="synonym">Agrilus marcopoli</name>
    <dbReference type="NCBI Taxonomy" id="224129"/>
    <lineage>
        <taxon>Eukaryota</taxon>
        <taxon>Metazoa</taxon>
        <taxon>Ecdysozoa</taxon>
        <taxon>Arthropoda</taxon>
        <taxon>Hexapoda</taxon>
        <taxon>Insecta</taxon>
        <taxon>Pterygota</taxon>
        <taxon>Neoptera</taxon>
        <taxon>Endopterygota</taxon>
        <taxon>Coleoptera</taxon>
        <taxon>Polyphaga</taxon>
        <taxon>Elateriformia</taxon>
        <taxon>Buprestoidea</taxon>
        <taxon>Buprestidae</taxon>
        <taxon>Agrilinae</taxon>
        <taxon>Agrilus</taxon>
    </lineage>
</organism>
<name>A0A1W4X1D5_AGRPL</name>
<dbReference type="PROSITE" id="PS01279">
    <property type="entry name" value="PCMT"/>
    <property type="match status" value="1"/>
</dbReference>
<dbReference type="GeneID" id="108740214"/>
<dbReference type="PANTHER" id="PTHR11579:SF0">
    <property type="entry name" value="PROTEIN-L-ISOASPARTATE(D-ASPARTATE) O-METHYLTRANSFERASE"/>
    <property type="match status" value="1"/>
</dbReference>
<evidence type="ECO:0000256" key="7">
    <source>
        <dbReference type="ARBA" id="ARBA00035815"/>
    </source>
</evidence>
<dbReference type="EC" id="2.1.1.77" evidence="8"/>
<evidence type="ECO:0000256" key="1">
    <source>
        <dbReference type="ARBA" id="ARBA00004496"/>
    </source>
</evidence>
<evidence type="ECO:0000256" key="3">
    <source>
        <dbReference type="ARBA" id="ARBA00022490"/>
    </source>
</evidence>
<dbReference type="OrthoDB" id="73890at2759"/>
<dbReference type="GO" id="GO:0032259">
    <property type="term" value="P:methylation"/>
    <property type="evidence" value="ECO:0007669"/>
    <property type="project" value="UniProtKB-KW"/>
</dbReference>
<dbReference type="KEGG" id="apln:108740214"/>
<evidence type="ECO:0000256" key="4">
    <source>
        <dbReference type="ARBA" id="ARBA00022603"/>
    </source>
</evidence>
<dbReference type="NCBIfam" id="TIGR00080">
    <property type="entry name" value="pimt"/>
    <property type="match status" value="1"/>
</dbReference>
<dbReference type="FunFam" id="3.40.50.150:FF:000027">
    <property type="entry name" value="Protein-L-isoaspartate O-methyltransferase"/>
    <property type="match status" value="1"/>
</dbReference>
<dbReference type="FunCoup" id="A0A1W4X1D5">
    <property type="interactions" value="913"/>
</dbReference>
<keyword evidence="6 8" id="KW-0949">S-adenosyl-L-methionine</keyword>
<dbReference type="SUPFAM" id="SSF53335">
    <property type="entry name" value="S-adenosyl-L-methionine-dependent methyltransferases"/>
    <property type="match status" value="1"/>
</dbReference>
<keyword evidence="5 8" id="KW-0808">Transferase</keyword>
<protein>
    <recommendedName>
        <fullName evidence="8">Protein-L-isoaspartate O-methyltransferase</fullName>
        <ecNumber evidence="8">2.1.1.77</ecNumber>
    </recommendedName>
</protein>
<dbReference type="Proteomes" id="UP000192223">
    <property type="component" value="Unplaced"/>
</dbReference>
<dbReference type="InParanoid" id="A0A1W4X1D5"/>
<keyword evidence="4 8" id="KW-0489">Methyltransferase</keyword>
<reference evidence="10" key="1">
    <citation type="submission" date="2025-08" db="UniProtKB">
        <authorList>
            <consortium name="RefSeq"/>
        </authorList>
    </citation>
    <scope>IDENTIFICATION</scope>
    <source>
        <tissue evidence="10">Entire body</tissue>
    </source>
</reference>
<evidence type="ECO:0000313" key="10">
    <source>
        <dbReference type="RefSeq" id="XP_018329946.1"/>
    </source>
</evidence>
<dbReference type="InterPro" id="IPR029063">
    <property type="entry name" value="SAM-dependent_MTases_sf"/>
</dbReference>
<dbReference type="PANTHER" id="PTHR11579">
    <property type="entry name" value="PROTEIN-L-ISOASPARTATE O-METHYLTRANSFERASE"/>
    <property type="match status" value="1"/>
</dbReference>
<gene>
    <name evidence="10" type="primary">LOC108740214</name>
</gene>
<dbReference type="GO" id="GO:0004719">
    <property type="term" value="F:protein-L-isoaspartate (D-aspartate) O-methyltransferase activity"/>
    <property type="evidence" value="ECO:0007669"/>
    <property type="project" value="UniProtKB-UniRule"/>
</dbReference>
<keyword evidence="9" id="KW-1185">Reference proteome</keyword>
<dbReference type="RefSeq" id="XP_018329946.1">
    <property type="nucleotide sequence ID" value="XM_018474444.2"/>
</dbReference>
<comment type="subcellular location">
    <subcellularLocation>
        <location evidence="1">Cytoplasm</location>
    </subcellularLocation>
</comment>
<accession>A0A1W4X1D5</accession>
<comment type="catalytic activity">
    <reaction evidence="7">
        <text>[protein]-L-isoaspartate + S-adenosyl-L-methionine = [protein]-L-isoaspartate alpha-methyl ester + S-adenosyl-L-homocysteine</text>
        <dbReference type="Rhea" id="RHEA:12705"/>
        <dbReference type="Rhea" id="RHEA-COMP:12143"/>
        <dbReference type="Rhea" id="RHEA-COMP:12144"/>
        <dbReference type="ChEBI" id="CHEBI:57856"/>
        <dbReference type="ChEBI" id="CHEBI:59789"/>
        <dbReference type="ChEBI" id="CHEBI:90596"/>
        <dbReference type="ChEBI" id="CHEBI:90598"/>
        <dbReference type="EC" id="2.1.1.77"/>
    </reaction>
    <physiologicalReaction direction="left-to-right" evidence="7">
        <dbReference type="Rhea" id="RHEA:12706"/>
    </physiologicalReaction>
</comment>
<dbReference type="InterPro" id="IPR000682">
    <property type="entry name" value="PCMT"/>
</dbReference>
<sequence>MAWKAKGRTNQELVRYLRASNVIKSDIVENAMLKVDRGFYCKSNPYTDSPQGIGYGVTISAPHMHAYALELLKDKLLPGERVLDVGSGSGYLTACMATMLGKDGLAVGVEHIPELVNKSIENMKEGNPDLLESGRVKIIVGDGRLGVLEYSPYNAIHVGAAASTIPQALIEQLKVGGRLILPVGSSGGDQALEQIDKLEDGTVRRTPLMDVIFVPLTDRSAQWPQER</sequence>